<dbReference type="OrthoDB" id="4556734at2"/>
<protein>
    <submittedName>
        <fullName evidence="1">Uncharacterized protein</fullName>
    </submittedName>
</protein>
<reference evidence="1 2" key="1">
    <citation type="submission" date="2018-12" db="EMBL/GenBank/DDBJ databases">
        <authorList>
            <consortium name="Pathogen Informatics"/>
        </authorList>
    </citation>
    <scope>NUCLEOTIDE SEQUENCE [LARGE SCALE GENOMIC DNA]</scope>
    <source>
        <strain evidence="1 2">NCTC10485</strain>
    </source>
</reference>
<accession>A0A3S4VHT2</accession>
<dbReference type="Proteomes" id="UP000282551">
    <property type="component" value="Chromosome"/>
</dbReference>
<keyword evidence="2" id="KW-1185">Reference proteome</keyword>
<organism evidence="1 2">
    <name type="scientific">Mycolicibacterium chitae</name>
    <name type="common">Mycobacterium chitae</name>
    <dbReference type="NCBI Taxonomy" id="1792"/>
    <lineage>
        <taxon>Bacteria</taxon>
        <taxon>Bacillati</taxon>
        <taxon>Actinomycetota</taxon>
        <taxon>Actinomycetes</taxon>
        <taxon>Mycobacteriales</taxon>
        <taxon>Mycobacteriaceae</taxon>
        <taxon>Mycolicibacterium</taxon>
    </lineage>
</organism>
<sequence>MLTAGSSVPAVVVLGRQTPLLDVILEEFRRRGDTAIYGGAPAVSTPAEAMARRAELERLSDNIDSLLVVIDDETLESLFREDRSRRSRKLLRVEEDQITEFVTDTIVSADPDRLLVLGDARLADATERPQAVRWVRQLTARIGYECEINGTDDLATTYEVLGPDDDVAHTAHSVAQWHDGRLGRRRERPPALSGA</sequence>
<dbReference type="RefSeq" id="WP_126333779.1">
    <property type="nucleotide sequence ID" value="NZ_AP022604.1"/>
</dbReference>
<name>A0A3S4VHT2_MYCCI</name>
<evidence type="ECO:0000313" key="2">
    <source>
        <dbReference type="Proteomes" id="UP000282551"/>
    </source>
</evidence>
<proteinExistence type="predicted"/>
<evidence type="ECO:0000313" key="1">
    <source>
        <dbReference type="EMBL" id="VEG47912.1"/>
    </source>
</evidence>
<gene>
    <name evidence="1" type="ORF">NCTC10485_02204</name>
</gene>
<dbReference type="EMBL" id="LR134355">
    <property type="protein sequence ID" value="VEG47912.1"/>
    <property type="molecule type" value="Genomic_DNA"/>
</dbReference>
<dbReference type="AlphaFoldDB" id="A0A3S4VHT2"/>